<comment type="caution">
    <text evidence="1">The sequence shown here is derived from an EMBL/GenBank/DDBJ whole genome shotgun (WGS) entry which is preliminary data.</text>
</comment>
<proteinExistence type="predicted"/>
<sequence length="137" mass="15207">MSKRGFLFFGLLFSIIAGIFFAGKDHRLGAELKQQSLSFKTKDLKPAQLGSQEAPSSAKPSKVYIEEPVTVNLPAGEIFLYVIPGEQAMEAGLDSSGHAVYVTSNRPVNRVDPRKITFWGPGNMPHTWKPLLYIQER</sequence>
<dbReference type="EMBL" id="MHWW01000010">
    <property type="protein sequence ID" value="OHB15202.1"/>
    <property type="molecule type" value="Genomic_DNA"/>
</dbReference>
<gene>
    <name evidence="1" type="ORF">A2431_03260</name>
</gene>
<evidence type="ECO:0000313" key="2">
    <source>
        <dbReference type="Proteomes" id="UP000177697"/>
    </source>
</evidence>
<accession>A0A1G2V0R5</accession>
<dbReference type="Proteomes" id="UP000177697">
    <property type="component" value="Unassembled WGS sequence"/>
</dbReference>
<organism evidence="1 2">
    <name type="scientific">Candidatus Zambryskibacteria bacterium RIFOXYC1_FULL_39_10</name>
    <dbReference type="NCBI Taxonomy" id="1802779"/>
    <lineage>
        <taxon>Bacteria</taxon>
        <taxon>Candidatus Zambryskiibacteriota</taxon>
    </lineage>
</organism>
<dbReference type="AlphaFoldDB" id="A0A1G2V0R5"/>
<reference evidence="1 2" key="1">
    <citation type="journal article" date="2016" name="Nat. Commun.">
        <title>Thousands of microbial genomes shed light on interconnected biogeochemical processes in an aquifer system.</title>
        <authorList>
            <person name="Anantharaman K."/>
            <person name="Brown C.T."/>
            <person name="Hug L.A."/>
            <person name="Sharon I."/>
            <person name="Castelle C.J."/>
            <person name="Probst A.J."/>
            <person name="Thomas B.C."/>
            <person name="Singh A."/>
            <person name="Wilkins M.J."/>
            <person name="Karaoz U."/>
            <person name="Brodie E.L."/>
            <person name="Williams K.H."/>
            <person name="Hubbard S.S."/>
            <person name="Banfield J.F."/>
        </authorList>
    </citation>
    <scope>NUCLEOTIDE SEQUENCE [LARGE SCALE GENOMIC DNA]</scope>
</reference>
<name>A0A1G2V0R5_9BACT</name>
<evidence type="ECO:0000313" key="1">
    <source>
        <dbReference type="EMBL" id="OHB15202.1"/>
    </source>
</evidence>
<protein>
    <submittedName>
        <fullName evidence="1">Uncharacterized protein</fullName>
    </submittedName>
</protein>